<gene>
    <name evidence="7" type="ORF">Nepgr_025907</name>
</gene>
<dbReference type="Proteomes" id="UP001279734">
    <property type="component" value="Unassembled WGS sequence"/>
</dbReference>
<feature type="region of interest" description="Disordered" evidence="6">
    <location>
        <begin position="128"/>
        <end position="181"/>
    </location>
</feature>
<dbReference type="PANTHER" id="PTHR31791">
    <property type="entry name" value="FRIGIDA-LIKE PROTEIN 3-RELATED"/>
    <property type="match status" value="1"/>
</dbReference>
<keyword evidence="4 5" id="KW-0287">Flowering</keyword>
<keyword evidence="8" id="KW-1185">Reference proteome</keyword>
<comment type="caution">
    <text evidence="7">The sequence shown here is derived from an EMBL/GenBank/DDBJ whole genome shotgun (WGS) entry which is preliminary data.</text>
</comment>
<dbReference type="Pfam" id="PF07899">
    <property type="entry name" value="Frigida"/>
    <property type="match status" value="1"/>
</dbReference>
<keyword evidence="2 5" id="KW-0217">Developmental protein</keyword>
<dbReference type="PANTHER" id="PTHR31791:SF41">
    <property type="entry name" value="FRIGIDA-LIKE PROTEIN"/>
    <property type="match status" value="1"/>
</dbReference>
<dbReference type="GO" id="GO:0030154">
    <property type="term" value="P:cell differentiation"/>
    <property type="evidence" value="ECO:0007669"/>
    <property type="project" value="UniProtKB-KW"/>
</dbReference>
<evidence type="ECO:0000256" key="3">
    <source>
        <dbReference type="ARBA" id="ARBA00022782"/>
    </source>
</evidence>
<reference evidence="7" key="1">
    <citation type="submission" date="2023-05" db="EMBL/GenBank/DDBJ databases">
        <title>Nepenthes gracilis genome sequencing.</title>
        <authorList>
            <person name="Fukushima K."/>
        </authorList>
    </citation>
    <scope>NUCLEOTIDE SEQUENCE</scope>
    <source>
        <strain evidence="7">SING2019-196</strain>
    </source>
</reference>
<feature type="compositionally biased region" description="Polar residues" evidence="6">
    <location>
        <begin position="164"/>
        <end position="176"/>
    </location>
</feature>
<accession>A0AAD3T7Y0</accession>
<evidence type="ECO:0000256" key="4">
    <source>
        <dbReference type="ARBA" id="ARBA00023089"/>
    </source>
</evidence>
<organism evidence="7 8">
    <name type="scientific">Nepenthes gracilis</name>
    <name type="common">Slender pitcher plant</name>
    <dbReference type="NCBI Taxonomy" id="150966"/>
    <lineage>
        <taxon>Eukaryota</taxon>
        <taxon>Viridiplantae</taxon>
        <taxon>Streptophyta</taxon>
        <taxon>Embryophyta</taxon>
        <taxon>Tracheophyta</taxon>
        <taxon>Spermatophyta</taxon>
        <taxon>Magnoliopsida</taxon>
        <taxon>eudicotyledons</taxon>
        <taxon>Gunneridae</taxon>
        <taxon>Pentapetalae</taxon>
        <taxon>Caryophyllales</taxon>
        <taxon>Nepenthaceae</taxon>
        <taxon>Nepenthes</taxon>
    </lineage>
</organism>
<keyword evidence="3 5" id="KW-0221">Differentiation</keyword>
<sequence>MNCKEMAATSQIVDINPASSVELIPSLIEQLGKAFLVLEAHRDASEDKVHWNEIEEHFHYLESTLRKKFEEIEVKEKEFTHRESEIRQILTEREAAVAAKEQELLDRVQELKDAAVAAVMEARAIHMPESLEPSGGADGNEHKVSSSLDDENASTDVQEEKSSPNRGGENTESVTGEVNPRPELVQFCEQMDAKGLLNFTTENQKNLSAIRKELCVALHSASEPARLVLDSLEGSFPSAKTTPQVDNNGDVTLQGDKGDTALKGTRQSCLMFMEALAALLAKADPDADTLLSPETKQQAKAIADEWKPNLAGGGTDAATNGSSLEAEAFLRLLATFRIASEFDDEELCELVLAVAHRRQAPELFRSLGLTNKAQGIVDTLIGLGKQIDAVHFIQAFELSETYPPVPLLKTYLKDVRRNSQRKVGSSGGVAGTQIDGNALELTALRAIIRCIKEYKLEDSYPLDPLQIRVSQLEKAKSEKRRVGEAGKQYHLKKPRADGGFHGHRGRGGGPTGGGRQPPPYFTDRAAAYAGMPDRYPHAVANTFNYPVPSQPAYASQAGDQRSYYYPQDDRAAAPYSAGAPNYGGYMGASAQPSHQPFM</sequence>
<dbReference type="InterPro" id="IPR012474">
    <property type="entry name" value="Frigida"/>
</dbReference>
<evidence type="ECO:0000313" key="8">
    <source>
        <dbReference type="Proteomes" id="UP001279734"/>
    </source>
</evidence>
<evidence type="ECO:0000256" key="1">
    <source>
        <dbReference type="ARBA" id="ARBA00008956"/>
    </source>
</evidence>
<evidence type="ECO:0000256" key="5">
    <source>
        <dbReference type="RuleBase" id="RU364012"/>
    </source>
</evidence>
<evidence type="ECO:0000256" key="6">
    <source>
        <dbReference type="SAM" id="MobiDB-lite"/>
    </source>
</evidence>
<protein>
    <recommendedName>
        <fullName evidence="5">FRIGIDA-like protein</fullName>
    </recommendedName>
</protein>
<dbReference type="AlphaFoldDB" id="A0AAD3T7Y0"/>
<proteinExistence type="inferred from homology"/>
<dbReference type="EMBL" id="BSYO01000027">
    <property type="protein sequence ID" value="GMH24064.1"/>
    <property type="molecule type" value="Genomic_DNA"/>
</dbReference>
<comment type="similarity">
    <text evidence="1 5">Belongs to the Frigida family.</text>
</comment>
<evidence type="ECO:0000313" key="7">
    <source>
        <dbReference type="EMBL" id="GMH24064.1"/>
    </source>
</evidence>
<name>A0AAD3T7Y0_NEPGR</name>
<dbReference type="GO" id="GO:0009908">
    <property type="term" value="P:flower development"/>
    <property type="evidence" value="ECO:0007669"/>
    <property type="project" value="UniProtKB-KW"/>
</dbReference>
<feature type="region of interest" description="Disordered" evidence="6">
    <location>
        <begin position="492"/>
        <end position="519"/>
    </location>
</feature>
<evidence type="ECO:0000256" key="2">
    <source>
        <dbReference type="ARBA" id="ARBA00022473"/>
    </source>
</evidence>